<evidence type="ECO:0000313" key="8">
    <source>
        <dbReference type="Proteomes" id="UP000185151"/>
    </source>
</evidence>
<reference evidence="7 8" key="1">
    <citation type="submission" date="2016-11" db="EMBL/GenBank/DDBJ databases">
        <authorList>
            <person name="Jaros S."/>
            <person name="Januszkiewicz K."/>
            <person name="Wedrychowicz H."/>
        </authorList>
    </citation>
    <scope>NUCLEOTIDE SEQUENCE [LARGE SCALE GENOMIC DNA]</scope>
    <source>
        <strain evidence="7 8">GAS95</strain>
    </source>
</reference>
<evidence type="ECO:0000256" key="1">
    <source>
        <dbReference type="ARBA" id="ARBA00004370"/>
    </source>
</evidence>
<dbReference type="Gene3D" id="2.30.30.60">
    <property type="match status" value="1"/>
</dbReference>
<feature type="transmembrane region" description="Helical" evidence="5">
    <location>
        <begin position="85"/>
        <end position="109"/>
    </location>
</feature>
<dbReference type="PANTHER" id="PTHR30414">
    <property type="entry name" value="MINICONDUCTANCE MECHANOSENSITIVE CHANNEL YBDG"/>
    <property type="match status" value="1"/>
</dbReference>
<feature type="transmembrane region" description="Helical" evidence="5">
    <location>
        <begin position="180"/>
        <end position="197"/>
    </location>
</feature>
<keyword evidence="8" id="KW-1185">Reference proteome</keyword>
<evidence type="ECO:0000256" key="5">
    <source>
        <dbReference type="SAM" id="Phobius"/>
    </source>
</evidence>
<dbReference type="InterPro" id="IPR030192">
    <property type="entry name" value="YbdG"/>
</dbReference>
<dbReference type="Proteomes" id="UP000185151">
    <property type="component" value="Unassembled WGS sequence"/>
</dbReference>
<feature type="transmembrane region" description="Helical" evidence="5">
    <location>
        <begin position="115"/>
        <end position="134"/>
    </location>
</feature>
<sequence length="398" mass="44955">MFGGIFHIVTDRDGNRHFYAYTDSAVVATLLVIALLLFILLTSALCYYLTRLIMLWIVGRLARGERRKWLQAAVKHKVFDRLAPLVPAYFVYLSAPLLSGLSFPVIYLLGPPLETLAACYMVLTTLRAAFAFLASIEDRYSHFPHAAERPIKSFLQVTTIVLYLAVLIALISLLLHRSPAYFLTGVSAMTALLIIIFRDSLLGFVASIQLAAYDMLRVGDWIEVPGFVADGTVIDIALNTIKVRNFDNSIVTIPSYVLLSNGVKNWRGMVESGGRRLKHEIHLDTDSIRFGDDELLAKLLTSTDLQTAPSATNDGQRLTNLGMFRRYLLAYFRQHPAIRTDMPLVVRLLQSTERGLPLEVFVFINDTDWESFEHIQSDMLDHVYGVLPQFGLRVWQKR</sequence>
<dbReference type="InterPro" id="IPR006685">
    <property type="entry name" value="MscS_channel_2nd"/>
</dbReference>
<evidence type="ECO:0000259" key="6">
    <source>
        <dbReference type="Pfam" id="PF00924"/>
    </source>
</evidence>
<dbReference type="OrthoDB" id="9775207at2"/>
<evidence type="ECO:0000256" key="4">
    <source>
        <dbReference type="ARBA" id="ARBA00023136"/>
    </source>
</evidence>
<organism evidence="7 8">
    <name type="scientific">Paraburkholderia phenazinium</name>
    <dbReference type="NCBI Taxonomy" id="60549"/>
    <lineage>
        <taxon>Bacteria</taxon>
        <taxon>Pseudomonadati</taxon>
        <taxon>Pseudomonadota</taxon>
        <taxon>Betaproteobacteria</taxon>
        <taxon>Burkholderiales</taxon>
        <taxon>Burkholderiaceae</taxon>
        <taxon>Paraburkholderia</taxon>
    </lineage>
</organism>
<keyword evidence="3 5" id="KW-1133">Transmembrane helix</keyword>
<gene>
    <name evidence="7" type="ORF">SAMN05444165_5019</name>
</gene>
<feature type="domain" description="Mechanosensitive ion channel MscS" evidence="6">
    <location>
        <begin position="199"/>
        <end position="267"/>
    </location>
</feature>
<dbReference type="InterPro" id="IPR010920">
    <property type="entry name" value="LSM_dom_sf"/>
</dbReference>
<evidence type="ECO:0000256" key="2">
    <source>
        <dbReference type="ARBA" id="ARBA00022692"/>
    </source>
</evidence>
<protein>
    <submittedName>
        <fullName evidence="7">Miniconductance mechanosensitive channel</fullName>
    </submittedName>
</protein>
<keyword evidence="4 5" id="KW-0472">Membrane</keyword>
<dbReference type="GO" id="GO:0005886">
    <property type="term" value="C:plasma membrane"/>
    <property type="evidence" value="ECO:0007669"/>
    <property type="project" value="TreeGrafter"/>
</dbReference>
<dbReference type="AlphaFoldDB" id="A0A1N6KWF0"/>
<name>A0A1N6KWF0_9BURK</name>
<keyword evidence="2 5" id="KW-0812">Transmembrane</keyword>
<feature type="transmembrane region" description="Helical" evidence="5">
    <location>
        <begin position="154"/>
        <end position="174"/>
    </location>
</feature>
<comment type="subcellular location">
    <subcellularLocation>
        <location evidence="1">Membrane</location>
    </subcellularLocation>
</comment>
<dbReference type="InterPro" id="IPR023408">
    <property type="entry name" value="MscS_beta-dom_sf"/>
</dbReference>
<dbReference type="PANTHER" id="PTHR30414:SF0">
    <property type="entry name" value="MINICONDUCTANCE MECHANOSENSITIVE CHANNEL YBDG"/>
    <property type="match status" value="1"/>
</dbReference>
<evidence type="ECO:0000313" key="7">
    <source>
        <dbReference type="EMBL" id="SIO60843.1"/>
    </source>
</evidence>
<dbReference type="RefSeq" id="WP_083640606.1">
    <property type="nucleotide sequence ID" value="NZ_FSRU01000002.1"/>
</dbReference>
<dbReference type="GO" id="GO:0008381">
    <property type="term" value="F:mechanosensitive monoatomic ion channel activity"/>
    <property type="evidence" value="ECO:0007669"/>
    <property type="project" value="InterPro"/>
</dbReference>
<dbReference type="GO" id="GO:0071470">
    <property type="term" value="P:cellular response to osmotic stress"/>
    <property type="evidence" value="ECO:0007669"/>
    <property type="project" value="InterPro"/>
</dbReference>
<evidence type="ECO:0000256" key="3">
    <source>
        <dbReference type="ARBA" id="ARBA00022989"/>
    </source>
</evidence>
<feature type="transmembrane region" description="Helical" evidence="5">
    <location>
        <begin position="25"/>
        <end position="58"/>
    </location>
</feature>
<proteinExistence type="predicted"/>
<dbReference type="Pfam" id="PF00924">
    <property type="entry name" value="MS_channel_2nd"/>
    <property type="match status" value="1"/>
</dbReference>
<dbReference type="EMBL" id="FSRU01000002">
    <property type="protein sequence ID" value="SIO60843.1"/>
    <property type="molecule type" value="Genomic_DNA"/>
</dbReference>
<accession>A0A1N6KWF0</accession>
<dbReference type="SUPFAM" id="SSF50182">
    <property type="entry name" value="Sm-like ribonucleoproteins"/>
    <property type="match status" value="1"/>
</dbReference>